<dbReference type="SUPFAM" id="SSF49265">
    <property type="entry name" value="Fibronectin type III"/>
    <property type="match status" value="1"/>
</dbReference>
<accession>A0A564Y0J3</accession>
<feature type="domain" description="Fibronectin type-III" evidence="2">
    <location>
        <begin position="1"/>
        <end position="51"/>
    </location>
</feature>
<dbReference type="Proteomes" id="UP000321570">
    <property type="component" value="Unassembled WGS sequence"/>
</dbReference>
<proteinExistence type="predicted"/>
<dbReference type="InterPro" id="IPR013783">
    <property type="entry name" value="Ig-like_fold"/>
</dbReference>
<sequence>MVNISDPSATGVTLRYLHPETVYEFAVRAISRTAEPTKYWSMVQGFETPGQRPETPPQNITISAVMSGYPSMSSSDSLPSSIWDGKSGHSDGAGSASILVTWHSVPTVGPRGMYHIYLALADEFTSSRQGSSKSALNAMRKQRTWSEHSVSGGQNSTVVHNLRT</sequence>
<feature type="compositionally biased region" description="Polar residues" evidence="1">
    <location>
        <begin position="147"/>
        <end position="164"/>
    </location>
</feature>
<dbReference type="EMBL" id="CABIJS010000033">
    <property type="protein sequence ID" value="VUZ40579.1"/>
    <property type="molecule type" value="Genomic_DNA"/>
</dbReference>
<dbReference type="InterPro" id="IPR036116">
    <property type="entry name" value="FN3_sf"/>
</dbReference>
<protein>
    <recommendedName>
        <fullName evidence="2">Fibronectin type-III domain-containing protein</fullName>
    </recommendedName>
</protein>
<dbReference type="InterPro" id="IPR003961">
    <property type="entry name" value="FN3_dom"/>
</dbReference>
<evidence type="ECO:0000259" key="2">
    <source>
        <dbReference type="PROSITE" id="PS50853"/>
    </source>
</evidence>
<evidence type="ECO:0000313" key="3">
    <source>
        <dbReference type="EMBL" id="VUZ40579.1"/>
    </source>
</evidence>
<name>A0A564Y0J3_HYMDI</name>
<dbReference type="PROSITE" id="PS50853">
    <property type="entry name" value="FN3"/>
    <property type="match status" value="1"/>
</dbReference>
<dbReference type="Gene3D" id="2.60.40.10">
    <property type="entry name" value="Immunoglobulins"/>
    <property type="match status" value="1"/>
</dbReference>
<dbReference type="AlphaFoldDB" id="A0A564Y0J3"/>
<feature type="region of interest" description="Disordered" evidence="1">
    <location>
        <begin position="132"/>
        <end position="164"/>
    </location>
</feature>
<gene>
    <name evidence="3" type="ORF">WMSIL1_LOCUS1366</name>
</gene>
<evidence type="ECO:0000256" key="1">
    <source>
        <dbReference type="SAM" id="MobiDB-lite"/>
    </source>
</evidence>
<reference evidence="3 4" key="1">
    <citation type="submission" date="2019-07" db="EMBL/GenBank/DDBJ databases">
        <authorList>
            <person name="Jastrzebski P J."/>
            <person name="Paukszto L."/>
            <person name="Jastrzebski P J."/>
        </authorList>
    </citation>
    <scope>NUCLEOTIDE SEQUENCE [LARGE SCALE GENOMIC DNA]</scope>
    <source>
        <strain evidence="3 4">WMS-il1</strain>
    </source>
</reference>
<evidence type="ECO:0000313" key="4">
    <source>
        <dbReference type="Proteomes" id="UP000321570"/>
    </source>
</evidence>
<organism evidence="3 4">
    <name type="scientific">Hymenolepis diminuta</name>
    <name type="common">Rat tapeworm</name>
    <dbReference type="NCBI Taxonomy" id="6216"/>
    <lineage>
        <taxon>Eukaryota</taxon>
        <taxon>Metazoa</taxon>
        <taxon>Spiralia</taxon>
        <taxon>Lophotrochozoa</taxon>
        <taxon>Platyhelminthes</taxon>
        <taxon>Cestoda</taxon>
        <taxon>Eucestoda</taxon>
        <taxon>Cyclophyllidea</taxon>
        <taxon>Hymenolepididae</taxon>
        <taxon>Hymenolepis</taxon>
    </lineage>
</organism>
<keyword evidence="4" id="KW-1185">Reference proteome</keyword>
<feature type="non-terminal residue" evidence="3">
    <location>
        <position position="164"/>
    </location>
</feature>